<reference evidence="4" key="2">
    <citation type="submission" date="2022-08" db="EMBL/GenBank/DDBJ databases">
        <title>Novel sulphate-reducing endosymbionts in the free-living metamonad Anaeramoeba.</title>
        <authorList>
            <person name="Jerlstrom-Hultqvist J."/>
            <person name="Cepicka I."/>
            <person name="Gallot-Lavallee L."/>
            <person name="Salas-Leiva D."/>
            <person name="Curtis B.A."/>
            <person name="Zahonova K."/>
            <person name="Pipaliya S."/>
            <person name="Dacks J."/>
            <person name="Roger A.J."/>
        </authorList>
    </citation>
    <scope>NUCLEOTIDE SEQUENCE</scope>
    <source>
        <strain evidence="4">Busselton2</strain>
    </source>
</reference>
<dbReference type="Gene3D" id="3.40.50.720">
    <property type="entry name" value="NAD(P)-binding Rossmann-like Domain"/>
    <property type="match status" value="1"/>
</dbReference>
<dbReference type="GO" id="GO:0005886">
    <property type="term" value="C:plasma membrane"/>
    <property type="evidence" value="ECO:0007669"/>
    <property type="project" value="TreeGrafter"/>
</dbReference>
<name>A0AAV7Z3Q9_9EUKA</name>
<dbReference type="InterPro" id="IPR036291">
    <property type="entry name" value="NAD(P)-bd_dom_sf"/>
</dbReference>
<evidence type="ECO:0000313" key="5">
    <source>
        <dbReference type="EMBL" id="KAJ6248314.1"/>
    </source>
</evidence>
<dbReference type="GO" id="GO:0005739">
    <property type="term" value="C:mitochondrion"/>
    <property type="evidence" value="ECO:0007669"/>
    <property type="project" value="TreeGrafter"/>
</dbReference>
<keyword evidence="2" id="KW-1133">Transmembrane helix</keyword>
<dbReference type="Proteomes" id="UP001146793">
    <property type="component" value="Unassembled WGS sequence"/>
</dbReference>
<reference evidence="5" key="1">
    <citation type="submission" date="2022-08" db="EMBL/GenBank/DDBJ databases">
        <title>Novel sulfate-reducing endosymbionts in the free-living metamonad Anaeramoeba.</title>
        <authorList>
            <person name="Jerlstrom-Hultqvist J."/>
            <person name="Cepicka I."/>
            <person name="Gallot-Lavallee L."/>
            <person name="Salas-Leiva D."/>
            <person name="Curtis B.A."/>
            <person name="Zahonova K."/>
            <person name="Pipaliya S."/>
            <person name="Dacks J."/>
            <person name="Roger A.J."/>
        </authorList>
    </citation>
    <scope>NUCLEOTIDE SEQUENCE</scope>
    <source>
        <strain evidence="5">Schooner1</strain>
    </source>
</reference>
<evidence type="ECO:0000259" key="3">
    <source>
        <dbReference type="Pfam" id="PF03435"/>
    </source>
</evidence>
<sequence>MTKREFDFIVFGTGYTGSLLAHHFVQEDLDFTWNIAGRNQLKCKSIAQELKELSNNRLDFKPVIADVTKPETIEEMCKKARLIINCVGPFSKYGEVVVKSCIENKTHYLDINGEPQYINKMFVKYHEKAQENKVIIGLSAGFDSVPADLGVQLLKREMGEGSILKIGGFFRIKNLKMSNGTYKTLINSLNPSPQERKETREIKELSKKQNIPQVEYLDTKIKDKPKGYTTKVAGWSKNKEGLGGFAMKFSSSDPFIVKKTQILQDATKKIPSFRYEHYLMLMGWFEIITNFLKFFLIGVLAKWGWGRKVLSWFESELGGPNEKQRKGSYFNATFVGTHEDGKKFKYCLSGPDPYTSTAIFIKHTLSSVLLEYDDLEIKSGVITPGCLGKVYFNRILDDDSITWKNLEQKKKK</sequence>
<comment type="caution">
    <text evidence="4">The sequence shown here is derived from an EMBL/GenBank/DDBJ whole genome shotgun (WGS) entry which is preliminary data.</text>
</comment>
<dbReference type="InterPro" id="IPR051276">
    <property type="entry name" value="Saccharopine_DH-like_oxidrdct"/>
</dbReference>
<dbReference type="InterPro" id="IPR005097">
    <property type="entry name" value="Sacchrp_dh_NADP-bd"/>
</dbReference>
<dbReference type="GO" id="GO:0005811">
    <property type="term" value="C:lipid droplet"/>
    <property type="evidence" value="ECO:0007669"/>
    <property type="project" value="TreeGrafter"/>
</dbReference>
<dbReference type="PANTHER" id="PTHR12286">
    <property type="entry name" value="SACCHAROPINE DEHYDROGENASE-LIKE OXIDOREDUCTASE"/>
    <property type="match status" value="1"/>
</dbReference>
<dbReference type="SUPFAM" id="SSF51735">
    <property type="entry name" value="NAD(P)-binding Rossmann-fold domains"/>
    <property type="match status" value="1"/>
</dbReference>
<organism evidence="4 6">
    <name type="scientific">Anaeramoeba flamelloides</name>
    <dbReference type="NCBI Taxonomy" id="1746091"/>
    <lineage>
        <taxon>Eukaryota</taxon>
        <taxon>Metamonada</taxon>
        <taxon>Anaeramoebidae</taxon>
        <taxon>Anaeramoeba</taxon>
    </lineage>
</organism>
<evidence type="ECO:0000313" key="4">
    <source>
        <dbReference type="EMBL" id="KAJ3434244.1"/>
    </source>
</evidence>
<protein>
    <submittedName>
        <fullName evidence="4">Saccharopine dehydrogenase-like oxidoreductase</fullName>
    </submittedName>
</protein>
<feature type="domain" description="Saccharopine dehydrogenase NADP binding" evidence="3">
    <location>
        <begin position="9"/>
        <end position="135"/>
    </location>
</feature>
<dbReference type="EMBL" id="JAOAOG010000116">
    <property type="protein sequence ID" value="KAJ6248314.1"/>
    <property type="molecule type" value="Genomic_DNA"/>
</dbReference>
<accession>A0AAV7Z3Q9</accession>
<dbReference type="PANTHER" id="PTHR12286:SF5">
    <property type="entry name" value="SACCHAROPINE DEHYDROGENASE-LIKE OXIDOREDUCTASE"/>
    <property type="match status" value="1"/>
</dbReference>
<keyword evidence="7" id="KW-1185">Reference proteome</keyword>
<evidence type="ECO:0000313" key="7">
    <source>
        <dbReference type="Proteomes" id="UP001150062"/>
    </source>
</evidence>
<gene>
    <name evidence="4" type="ORF">M0812_20310</name>
    <name evidence="5" type="ORF">M0813_17981</name>
</gene>
<dbReference type="Pfam" id="PF03435">
    <property type="entry name" value="Sacchrp_dh_NADP"/>
    <property type="match status" value="1"/>
</dbReference>
<dbReference type="Proteomes" id="UP001150062">
    <property type="component" value="Unassembled WGS sequence"/>
</dbReference>
<proteinExistence type="inferred from homology"/>
<comment type="similarity">
    <text evidence="1">Belongs to the saccharopine dehydrogenase family.</text>
</comment>
<evidence type="ECO:0000313" key="6">
    <source>
        <dbReference type="Proteomes" id="UP001146793"/>
    </source>
</evidence>
<evidence type="ECO:0000256" key="2">
    <source>
        <dbReference type="SAM" id="Phobius"/>
    </source>
</evidence>
<keyword evidence="2" id="KW-0472">Membrane</keyword>
<evidence type="ECO:0000256" key="1">
    <source>
        <dbReference type="ARBA" id="ARBA00038048"/>
    </source>
</evidence>
<dbReference type="AlphaFoldDB" id="A0AAV7Z3Q9"/>
<dbReference type="GO" id="GO:0009247">
    <property type="term" value="P:glycolipid biosynthetic process"/>
    <property type="evidence" value="ECO:0007669"/>
    <property type="project" value="TreeGrafter"/>
</dbReference>
<dbReference type="EMBL" id="JANTQA010000045">
    <property type="protein sequence ID" value="KAJ3434244.1"/>
    <property type="molecule type" value="Genomic_DNA"/>
</dbReference>
<keyword evidence="2" id="KW-0812">Transmembrane</keyword>
<feature type="transmembrane region" description="Helical" evidence="2">
    <location>
        <begin position="278"/>
        <end position="301"/>
    </location>
</feature>